<dbReference type="Proteomes" id="UP001589887">
    <property type="component" value="Unassembled WGS sequence"/>
</dbReference>
<dbReference type="RefSeq" id="WP_394319258.1">
    <property type="nucleotide sequence ID" value="NZ_JBHMQV010000009.1"/>
</dbReference>
<accession>A0ABV6TG66</accession>
<comment type="caution">
    <text evidence="1">The sequence shown here is derived from an EMBL/GenBank/DDBJ whole genome shotgun (WGS) entry which is preliminary data.</text>
</comment>
<evidence type="ECO:0000313" key="2">
    <source>
        <dbReference type="Proteomes" id="UP001589887"/>
    </source>
</evidence>
<reference evidence="1 2" key="1">
    <citation type="submission" date="2024-09" db="EMBL/GenBank/DDBJ databases">
        <authorList>
            <person name="Sun Q."/>
            <person name="Mori K."/>
        </authorList>
    </citation>
    <scope>NUCLEOTIDE SEQUENCE [LARGE SCALE GENOMIC DNA]</scope>
    <source>
        <strain evidence="1 2">JCM 4557</strain>
    </source>
</reference>
<evidence type="ECO:0000313" key="1">
    <source>
        <dbReference type="EMBL" id="MFC0844788.1"/>
    </source>
</evidence>
<dbReference type="EMBL" id="JBHMQV010000009">
    <property type="protein sequence ID" value="MFC0844788.1"/>
    <property type="molecule type" value="Genomic_DNA"/>
</dbReference>
<name>A0ABV6TG66_9ACTN</name>
<organism evidence="1 2">
    <name type="scientific">Streptomyces noboritoensis</name>
    <dbReference type="NCBI Taxonomy" id="67337"/>
    <lineage>
        <taxon>Bacteria</taxon>
        <taxon>Bacillati</taxon>
        <taxon>Actinomycetota</taxon>
        <taxon>Actinomycetes</taxon>
        <taxon>Kitasatosporales</taxon>
        <taxon>Streptomycetaceae</taxon>
        <taxon>Streptomyces</taxon>
    </lineage>
</organism>
<keyword evidence="2" id="KW-1185">Reference proteome</keyword>
<proteinExistence type="predicted"/>
<gene>
    <name evidence="1" type="ORF">ACFH04_13870</name>
</gene>
<evidence type="ECO:0008006" key="3">
    <source>
        <dbReference type="Google" id="ProtNLM"/>
    </source>
</evidence>
<protein>
    <recommendedName>
        <fullName evidence="3">Allene oxide cyclase barrel-like domain-containing protein</fullName>
    </recommendedName>
</protein>
<sequence>MPKQPRPPGPAVRILDGHHELALHGVTLREDSFDVTYSVVPPLSDGRDKGSPILLFIEATDDLGNEYTDSGGAYGVAPDGTHTKGTISGRPALTDESGMLHVRFTFLRGGVENSYDLALSLPASSQSSARSGP</sequence>